<reference evidence="2 3" key="1">
    <citation type="journal article" date="2023" name="Commun. Biol.">
        <title>Genome analysis of Parmales, the sister group of diatoms, reveals the evolutionary specialization of diatoms from phago-mixotrophs to photoautotrophs.</title>
        <authorList>
            <person name="Ban H."/>
            <person name="Sato S."/>
            <person name="Yoshikawa S."/>
            <person name="Yamada K."/>
            <person name="Nakamura Y."/>
            <person name="Ichinomiya M."/>
            <person name="Sato N."/>
            <person name="Blanc-Mathieu R."/>
            <person name="Endo H."/>
            <person name="Kuwata A."/>
            <person name="Ogata H."/>
        </authorList>
    </citation>
    <scope>NUCLEOTIDE SEQUENCE [LARGE SCALE GENOMIC DNA]</scope>
</reference>
<proteinExistence type="predicted"/>
<sequence>RKRREDEIASKISALRKQGRLGSRSEMRDAEAFLGGRKGKQGGEYEDRVREKFGEGLKERREAAEEGREIREEDADAVQAVAKKLEERRAAGGTSGIGGSWEPGGGGEAYSPAKGSWGVFERPRDISAAYGGGKRIGKGAPATPEAEEEVRRREEGTLERLRAYRARKEEASEREERSGGRIDEALARARAGMRRGLYEGAVLELEEVSPLCGTKSARGAAVFLELGMAYEAVGRRSEAATVYTELVKSGGGSARQDARRLLLGMEAMEFMRAEVSEEERREMRKDFIDTSVLSNMAAYDDRSYNTAYINTGKGSRFAQMEDSLVDTPLEALEVLRAACAPPDPSAEPPERARILQALVMIEREYKKAQAGGERRKVSGKPRAAEGATPLINGIPIVPAKSSAPPPPPSKSLEEQTNFVFAPAADLLRDLRTSPAGWKLRLSSAATSTSNNVRFYNSPKSYLELAGDRLAYDLSAAAPALFAGTFEGDVEVRDRRVVVTTKSGGVLASVFNIGGVVLPAFDVLCVEDGLCVVRAVGEDAEKRRKGEGAPYFFVFTAMREGERERRAEIVGRRL</sequence>
<evidence type="ECO:0000313" key="3">
    <source>
        <dbReference type="Proteomes" id="UP001165060"/>
    </source>
</evidence>
<feature type="region of interest" description="Disordered" evidence="1">
    <location>
        <begin position="130"/>
        <end position="155"/>
    </location>
</feature>
<dbReference type="PANTHER" id="PTHR35482:SF1">
    <property type="entry name" value="CYTOCHROME C OXIDASE SUBUNIT"/>
    <property type="match status" value="1"/>
</dbReference>
<feature type="non-terminal residue" evidence="2">
    <location>
        <position position="1"/>
    </location>
</feature>
<name>A0ABQ6N4H6_9STRA</name>
<keyword evidence="3" id="KW-1185">Reference proteome</keyword>
<comment type="caution">
    <text evidence="2">The sequence shown here is derived from an EMBL/GenBank/DDBJ whole genome shotgun (WGS) entry which is preliminary data.</text>
</comment>
<feature type="region of interest" description="Disordered" evidence="1">
    <location>
        <begin position="16"/>
        <end position="116"/>
    </location>
</feature>
<dbReference type="PANTHER" id="PTHR35482">
    <property type="entry name" value="CYTOCHROME C OXIDASE SUBUNIT"/>
    <property type="match status" value="1"/>
</dbReference>
<organism evidence="2 3">
    <name type="scientific">Tetraparma gracilis</name>
    <dbReference type="NCBI Taxonomy" id="2962635"/>
    <lineage>
        <taxon>Eukaryota</taxon>
        <taxon>Sar</taxon>
        <taxon>Stramenopiles</taxon>
        <taxon>Ochrophyta</taxon>
        <taxon>Bolidophyceae</taxon>
        <taxon>Parmales</taxon>
        <taxon>Triparmaceae</taxon>
        <taxon>Tetraparma</taxon>
    </lineage>
</organism>
<feature type="compositionally biased region" description="Basic and acidic residues" evidence="1">
    <location>
        <begin position="41"/>
        <end position="71"/>
    </location>
</feature>
<dbReference type="Proteomes" id="UP001165060">
    <property type="component" value="Unassembled WGS sequence"/>
</dbReference>
<dbReference type="EMBL" id="BRYB01000921">
    <property type="protein sequence ID" value="GMI40281.1"/>
    <property type="molecule type" value="Genomic_DNA"/>
</dbReference>
<feature type="compositionally biased region" description="Gly residues" evidence="1">
    <location>
        <begin position="93"/>
        <end position="108"/>
    </location>
</feature>
<evidence type="ECO:0000256" key="1">
    <source>
        <dbReference type="SAM" id="MobiDB-lite"/>
    </source>
</evidence>
<evidence type="ECO:0000313" key="2">
    <source>
        <dbReference type="EMBL" id="GMI40281.1"/>
    </source>
</evidence>
<gene>
    <name evidence="2" type="ORF">TeGR_g5350</name>
</gene>
<protein>
    <submittedName>
        <fullName evidence="2">Uncharacterized protein</fullName>
    </submittedName>
</protein>
<accession>A0ABQ6N4H6</accession>